<evidence type="ECO:0000256" key="1">
    <source>
        <dbReference type="SAM" id="Phobius"/>
    </source>
</evidence>
<name>Q0VRV5_ALCBS</name>
<dbReference type="AlphaFoldDB" id="Q0VRV5"/>
<dbReference type="EMBL" id="AM286690">
    <property type="protein sequence ID" value="CAL16093.1"/>
    <property type="molecule type" value="Genomic_DNA"/>
</dbReference>
<keyword evidence="1" id="KW-1133">Transmembrane helix</keyword>
<dbReference type="KEGG" id="abo:ABO_0645"/>
<evidence type="ECO:0000313" key="2">
    <source>
        <dbReference type="EMBL" id="CAL16093.1"/>
    </source>
</evidence>
<reference evidence="2 3" key="1">
    <citation type="journal article" date="2006" name="Nat. Biotechnol.">
        <title>Genome sequence of the ubiquitous hydrocarbon-degrading marine bacterium Alcanivorax borkumensis.</title>
        <authorList>
            <person name="Schneiker S."/>
            <person name="Martins dos Santos V.A.P."/>
            <person name="Bartels D."/>
            <person name="Bekel T."/>
            <person name="Brecht M."/>
            <person name="Buhrmester J."/>
            <person name="Chernikova T.N."/>
            <person name="Denaro R."/>
            <person name="Ferrer M."/>
            <person name="Gertler C."/>
            <person name="Goesmann A."/>
            <person name="Golyshina O.V."/>
            <person name="Kaminski F."/>
            <person name="Khachane A.N."/>
            <person name="Lang S."/>
            <person name="Linke B."/>
            <person name="McHardy A.C."/>
            <person name="Meyer F."/>
            <person name="Nechitaylo T."/>
            <person name="Puehler A."/>
            <person name="Regenhardt D."/>
            <person name="Rupp O."/>
            <person name="Sabirova J.S."/>
            <person name="Selbitschka W."/>
            <person name="Yakimov M.M."/>
            <person name="Timmis K.N."/>
            <person name="Vorhoelter F.-J."/>
            <person name="Weidner S."/>
            <person name="Kaiser O."/>
            <person name="Golyshin P.N."/>
        </authorList>
    </citation>
    <scope>NUCLEOTIDE SEQUENCE [LARGE SCALE GENOMIC DNA]</scope>
    <source>
        <strain evidence="3">ATCC 700651 / DSM 11573 / NCIMB 13689 / SK2</strain>
    </source>
</reference>
<dbReference type="HOGENOM" id="CLU_2285468_0_0_6"/>
<gene>
    <name evidence="2" type="ordered locus">ABO_0645</name>
</gene>
<organism evidence="2 3">
    <name type="scientific">Alcanivorax borkumensis (strain ATCC 700651 / DSM 11573 / NCIMB 13689 / SK2)</name>
    <dbReference type="NCBI Taxonomy" id="393595"/>
    <lineage>
        <taxon>Bacteria</taxon>
        <taxon>Pseudomonadati</taxon>
        <taxon>Pseudomonadota</taxon>
        <taxon>Gammaproteobacteria</taxon>
        <taxon>Oceanospirillales</taxon>
        <taxon>Alcanivoracaceae</taxon>
        <taxon>Alcanivorax</taxon>
    </lineage>
</organism>
<dbReference type="RefSeq" id="WP_011587930.1">
    <property type="nucleotide sequence ID" value="NC_008260.1"/>
</dbReference>
<evidence type="ECO:0008006" key="4">
    <source>
        <dbReference type="Google" id="ProtNLM"/>
    </source>
</evidence>
<protein>
    <recommendedName>
        <fullName evidence="4">Integral membrane protein</fullName>
    </recommendedName>
</protein>
<sequence>MAVGIGGVIIIWLGLTMGAAMLRWLGVALHYPARLAAPLLLAVLETVLFLWFVPGTELLPQSWGWPMAGGLAAAAWLINGVVSGLDWHRNRPVKDARVTDN</sequence>
<keyword evidence="1" id="KW-0812">Transmembrane</keyword>
<accession>Q0VRV5</accession>
<feature type="transmembrane region" description="Helical" evidence="1">
    <location>
        <begin position="33"/>
        <end position="53"/>
    </location>
</feature>
<keyword evidence="3" id="KW-1185">Reference proteome</keyword>
<feature type="transmembrane region" description="Helical" evidence="1">
    <location>
        <begin position="65"/>
        <end position="87"/>
    </location>
</feature>
<dbReference type="Proteomes" id="UP000008871">
    <property type="component" value="Chromosome"/>
</dbReference>
<keyword evidence="1" id="KW-0472">Membrane</keyword>
<feature type="transmembrane region" description="Helical" evidence="1">
    <location>
        <begin position="6"/>
        <end position="26"/>
    </location>
</feature>
<proteinExistence type="predicted"/>
<dbReference type="OrthoDB" id="6080055at2"/>
<dbReference type="STRING" id="393595.ABO_0645"/>
<evidence type="ECO:0000313" key="3">
    <source>
        <dbReference type="Proteomes" id="UP000008871"/>
    </source>
</evidence>